<dbReference type="PANTHER" id="PTHR43343">
    <property type="entry name" value="PEPTIDASE S12"/>
    <property type="match status" value="1"/>
</dbReference>
<dbReference type="InterPro" id="IPR009003">
    <property type="entry name" value="Peptidase_S1_PA"/>
</dbReference>
<dbReference type="AlphaFoldDB" id="A0A483CAP8"/>
<dbReference type="Proteomes" id="UP000294726">
    <property type="component" value="Chromosome"/>
</dbReference>
<evidence type="ECO:0000313" key="9">
    <source>
        <dbReference type="Proteomes" id="UP000294726"/>
    </source>
</evidence>
<evidence type="ECO:0000256" key="5">
    <source>
        <dbReference type="SAM" id="Phobius"/>
    </source>
</evidence>
<dbReference type="Gene3D" id="2.40.10.10">
    <property type="entry name" value="Trypsin-like serine proteases"/>
    <property type="match status" value="2"/>
</dbReference>
<keyword evidence="5" id="KW-0812">Transmembrane</keyword>
<dbReference type="EMBL" id="LR031358">
    <property type="protein sequence ID" value="VDB98722.1"/>
    <property type="molecule type" value="Genomic_DNA"/>
</dbReference>
<evidence type="ECO:0000313" key="7">
    <source>
        <dbReference type="EMBL" id="VDB98722.1"/>
    </source>
</evidence>
<accession>A0A483CAP8</accession>
<keyword evidence="3 7" id="KW-0378">Hydrolase</keyword>
<dbReference type="GO" id="GO:0004252">
    <property type="term" value="F:serine-type endopeptidase activity"/>
    <property type="evidence" value="ECO:0007669"/>
    <property type="project" value="InterPro"/>
</dbReference>
<dbReference type="PANTHER" id="PTHR43343:SF3">
    <property type="entry name" value="PROTEASE DO-LIKE 8, CHLOROPLASTIC"/>
    <property type="match status" value="1"/>
</dbReference>
<evidence type="ECO:0000256" key="1">
    <source>
        <dbReference type="ARBA" id="ARBA00010541"/>
    </source>
</evidence>
<evidence type="ECO:0000256" key="4">
    <source>
        <dbReference type="ARBA" id="ARBA00022825"/>
    </source>
</evidence>
<evidence type="ECO:0000313" key="8">
    <source>
        <dbReference type="Proteomes" id="UP000181728"/>
    </source>
</evidence>
<dbReference type="Proteomes" id="UP000181728">
    <property type="component" value="Unassembled WGS sequence"/>
</dbReference>
<dbReference type="EMBL" id="MLOK01000047">
    <property type="protein sequence ID" value="OIM20850.1"/>
    <property type="molecule type" value="Genomic_DNA"/>
</dbReference>
<keyword evidence="5" id="KW-0472">Membrane</keyword>
<dbReference type="PRINTS" id="PR00834">
    <property type="entry name" value="PROTEASES2C"/>
</dbReference>
<dbReference type="GO" id="GO:0006508">
    <property type="term" value="P:proteolysis"/>
    <property type="evidence" value="ECO:0007669"/>
    <property type="project" value="UniProtKB-KW"/>
</dbReference>
<name>A0A483CAP8_OENOE</name>
<comment type="similarity">
    <text evidence="1">Belongs to the peptidase S1C family.</text>
</comment>
<gene>
    <name evidence="6" type="ORF">ATX59_07030</name>
    <name evidence="7" type="ORF">OENI_1444</name>
</gene>
<dbReference type="SUPFAM" id="SSF50494">
    <property type="entry name" value="Trypsin-like serine proteases"/>
    <property type="match status" value="1"/>
</dbReference>
<dbReference type="InterPro" id="IPR051201">
    <property type="entry name" value="Chloro_Bact_Ser_Proteases"/>
</dbReference>
<keyword evidence="4" id="KW-0720">Serine protease</keyword>
<proteinExistence type="inferred from homology"/>
<dbReference type="InterPro" id="IPR043504">
    <property type="entry name" value="Peptidase_S1_PA_chymotrypsin"/>
</dbReference>
<dbReference type="PROSITE" id="PS51257">
    <property type="entry name" value="PROKAR_LIPOPROTEIN"/>
    <property type="match status" value="1"/>
</dbReference>
<dbReference type="EC" id="3.4.21.107" evidence="7"/>
<sequence length="301" mass="31205">MKNKDHIFKYFLIGLLSAIIGATVVLGCFYLFYLAPAQNKAAKSSSIAAGMTKVVNLTGTSSSQATKAYNKVKNAVVTVENYQKPSTEASDYFSEWFGSQSGGSSSSSSSSTEDQLAAEGTGLIYETDGNYSYIVTNNHVIKGANEIEIIMANGTKVKAKLIGKNATKDIAVLRISSASVTTTGTFVNSSKVQAGQQVLAIGSPLGSDYASSLTSGIVSATNRQIDDSPIKLSAIQTDVALNPGNSGGPLINMAGEVIGINSMKISSTEDGSEDVEGMSFSIPSNTVVATIKSIISSASGN</sequence>
<dbReference type="RefSeq" id="WP_032808522.1">
    <property type="nucleotide sequence ID" value="NZ_JBHNYA010000001.1"/>
</dbReference>
<keyword evidence="5" id="KW-1133">Transmembrane helix</keyword>
<organism evidence="7 9">
    <name type="scientific">Oenococcus oeni</name>
    <name type="common">Leuconostoc oenos</name>
    <dbReference type="NCBI Taxonomy" id="1247"/>
    <lineage>
        <taxon>Bacteria</taxon>
        <taxon>Bacillati</taxon>
        <taxon>Bacillota</taxon>
        <taxon>Bacilli</taxon>
        <taxon>Lactobacillales</taxon>
        <taxon>Lactobacillaceae</taxon>
        <taxon>Oenococcus</taxon>
    </lineage>
</organism>
<protein>
    <submittedName>
        <fullName evidence="7">Serine protease Do-like</fullName>
        <ecNumber evidence="7">3.4.21.107</ecNumber>
    </submittedName>
    <submittedName>
        <fullName evidence="6">Trypsin</fullName>
    </submittedName>
</protein>
<evidence type="ECO:0000256" key="3">
    <source>
        <dbReference type="ARBA" id="ARBA00022801"/>
    </source>
</evidence>
<evidence type="ECO:0000256" key="2">
    <source>
        <dbReference type="ARBA" id="ARBA00022670"/>
    </source>
</evidence>
<feature type="transmembrane region" description="Helical" evidence="5">
    <location>
        <begin position="12"/>
        <end position="35"/>
    </location>
</feature>
<evidence type="ECO:0000313" key="6">
    <source>
        <dbReference type="EMBL" id="OIM20850.1"/>
    </source>
</evidence>
<reference evidence="6 8" key="1">
    <citation type="journal article" date="2016" name="BMC Genomics">
        <title>Consensus pan-genome assembly of the specialised wine bacterium Oenococcus oeni.</title>
        <authorList>
            <person name="Sternes P.R."/>
            <person name="Borneman A.R."/>
        </authorList>
    </citation>
    <scope>NUCLEOTIDE SEQUENCE [LARGE SCALE GENOMIC DNA]</scope>
    <source>
        <strain evidence="6 8">AWRIB661</strain>
    </source>
</reference>
<dbReference type="InterPro" id="IPR001940">
    <property type="entry name" value="Peptidase_S1C"/>
</dbReference>
<dbReference type="Pfam" id="PF13365">
    <property type="entry name" value="Trypsin_2"/>
    <property type="match status" value="1"/>
</dbReference>
<reference evidence="7 9" key="2">
    <citation type="submission" date="2018-08" db="EMBL/GenBank/DDBJ databases">
        <authorList>
            <person name="Lorentzen P. G. S. M."/>
        </authorList>
    </citation>
    <scope>NUCLEOTIDE SEQUENCE [LARGE SCALE GENOMIC DNA]</scope>
    <source>
        <strain evidence="7 9">CRBO_1381</strain>
    </source>
</reference>
<keyword evidence="2 7" id="KW-0645">Protease</keyword>